<feature type="chain" id="PRO_5045457660" evidence="1">
    <location>
        <begin position="23"/>
        <end position="108"/>
    </location>
</feature>
<dbReference type="InterPro" id="IPR014004">
    <property type="entry name" value="Transpt-assoc_nodulatn_dom_bac"/>
</dbReference>
<dbReference type="Gene3D" id="3.30.1340.30">
    <property type="match status" value="1"/>
</dbReference>
<evidence type="ECO:0000256" key="1">
    <source>
        <dbReference type="SAM" id="SignalP"/>
    </source>
</evidence>
<dbReference type="PANTHER" id="PTHR34606:SF16">
    <property type="entry name" value="BON DOMAIN-CONTAINING PROTEIN"/>
    <property type="match status" value="1"/>
</dbReference>
<evidence type="ECO:0000259" key="2">
    <source>
        <dbReference type="PROSITE" id="PS50914"/>
    </source>
</evidence>
<dbReference type="Pfam" id="PF04972">
    <property type="entry name" value="BON"/>
    <property type="match status" value="1"/>
</dbReference>
<dbReference type="RefSeq" id="WP_374641290.1">
    <property type="nucleotide sequence ID" value="NZ_JBHTBX010000003.1"/>
</dbReference>
<dbReference type="PROSITE" id="PS50914">
    <property type="entry name" value="BON"/>
    <property type="match status" value="1"/>
</dbReference>
<dbReference type="SMART" id="SM00749">
    <property type="entry name" value="BON"/>
    <property type="match status" value="1"/>
</dbReference>
<gene>
    <name evidence="3" type="ORF">ACFQNJ_06860</name>
</gene>
<reference evidence="4" key="1">
    <citation type="journal article" date="2019" name="Int. J. Syst. Evol. Microbiol.">
        <title>The Global Catalogue of Microorganisms (GCM) 10K type strain sequencing project: providing services to taxonomists for standard genome sequencing and annotation.</title>
        <authorList>
            <consortium name="The Broad Institute Genomics Platform"/>
            <consortium name="The Broad Institute Genome Sequencing Center for Infectious Disease"/>
            <person name="Wu L."/>
            <person name="Ma J."/>
        </authorList>
    </citation>
    <scope>NUCLEOTIDE SEQUENCE [LARGE SCALE GENOMIC DNA]</scope>
    <source>
        <strain evidence="4">CCUG 54518</strain>
    </source>
</reference>
<dbReference type="EMBL" id="JBHTBX010000003">
    <property type="protein sequence ID" value="MFC7434230.1"/>
    <property type="molecule type" value="Genomic_DNA"/>
</dbReference>
<feature type="domain" description="BON" evidence="2">
    <location>
        <begin position="40"/>
        <end position="108"/>
    </location>
</feature>
<keyword evidence="4" id="KW-1185">Reference proteome</keyword>
<comment type="caution">
    <text evidence="3">The sequence shown here is derived from an EMBL/GenBank/DDBJ whole genome shotgun (WGS) entry which is preliminary data.</text>
</comment>
<proteinExistence type="predicted"/>
<evidence type="ECO:0000313" key="3">
    <source>
        <dbReference type="EMBL" id="MFC7434230.1"/>
    </source>
</evidence>
<organism evidence="3 4">
    <name type="scientific">Hydrogenophaga bisanensis</name>
    <dbReference type="NCBI Taxonomy" id="439611"/>
    <lineage>
        <taxon>Bacteria</taxon>
        <taxon>Pseudomonadati</taxon>
        <taxon>Pseudomonadota</taxon>
        <taxon>Betaproteobacteria</taxon>
        <taxon>Burkholderiales</taxon>
        <taxon>Comamonadaceae</taxon>
        <taxon>Hydrogenophaga</taxon>
    </lineage>
</organism>
<keyword evidence="1" id="KW-0732">Signal</keyword>
<name>A0ABW2R811_9BURK</name>
<sequence length="108" mass="11376">MMNPAFSRFLLAAALATGAVLATTGCAVVRDQQSVGSYIDDATITTRVKAKFAEDRAVSALAIKVESLNGVVQLAGFAKTPDERVLAEQLARGTPGVKDVRNDIIVQN</sequence>
<accession>A0ABW2R811</accession>
<dbReference type="InterPro" id="IPR051686">
    <property type="entry name" value="Lipoprotein_DolP"/>
</dbReference>
<dbReference type="Proteomes" id="UP001596495">
    <property type="component" value="Unassembled WGS sequence"/>
</dbReference>
<dbReference type="InterPro" id="IPR007055">
    <property type="entry name" value="BON_dom"/>
</dbReference>
<dbReference type="PANTHER" id="PTHR34606">
    <property type="entry name" value="BON DOMAIN-CONTAINING PROTEIN"/>
    <property type="match status" value="1"/>
</dbReference>
<feature type="signal peptide" evidence="1">
    <location>
        <begin position="1"/>
        <end position="22"/>
    </location>
</feature>
<protein>
    <submittedName>
        <fullName evidence="3">BON domain-containing protein</fullName>
    </submittedName>
</protein>
<evidence type="ECO:0000313" key="4">
    <source>
        <dbReference type="Proteomes" id="UP001596495"/>
    </source>
</evidence>